<gene>
    <name evidence="1" type="ORF">BFW38_05705</name>
</gene>
<dbReference type="EMBL" id="MDTQ01000001">
    <property type="protein sequence ID" value="ODC03115.1"/>
    <property type="molecule type" value="Genomic_DNA"/>
</dbReference>
<proteinExistence type="predicted"/>
<dbReference type="AlphaFoldDB" id="A0A1E2V8Y0"/>
<accession>A0A1E2V8Y0</accession>
<sequence length="99" mass="11160">MNYSKDELMQCICESMADSLPSNWQSAYMQASISGNELDANFRYTDSETETEKPFQPDNCIAPMNAAKELQALMKAEGNTWNTVTVRITSDGKFEVFTQ</sequence>
<organism evidence="1 2">
    <name type="scientific">Terasakiispira papahanaumokuakeensis</name>
    <dbReference type="NCBI Taxonomy" id="197479"/>
    <lineage>
        <taxon>Bacteria</taxon>
        <taxon>Pseudomonadati</taxon>
        <taxon>Pseudomonadota</taxon>
        <taxon>Gammaproteobacteria</taxon>
        <taxon>Oceanospirillales</taxon>
        <taxon>Terasakiispira</taxon>
    </lineage>
</organism>
<protein>
    <recommendedName>
        <fullName evidence="3">DUF600 domain-containing protein</fullName>
    </recommendedName>
</protein>
<evidence type="ECO:0008006" key="3">
    <source>
        <dbReference type="Google" id="ProtNLM"/>
    </source>
</evidence>
<dbReference type="STRING" id="197479.BFW38_05705"/>
<evidence type="ECO:0000313" key="1">
    <source>
        <dbReference type="EMBL" id="ODC03115.1"/>
    </source>
</evidence>
<name>A0A1E2V8Y0_9GAMM</name>
<dbReference type="SUPFAM" id="SSF160424">
    <property type="entry name" value="BH3703-like"/>
    <property type="match status" value="1"/>
</dbReference>
<keyword evidence="2" id="KW-1185">Reference proteome</keyword>
<evidence type="ECO:0000313" key="2">
    <source>
        <dbReference type="Proteomes" id="UP000094291"/>
    </source>
</evidence>
<dbReference type="RefSeq" id="WP_068997510.1">
    <property type="nucleotide sequence ID" value="NZ_MDTQ01000001.1"/>
</dbReference>
<reference evidence="1 2" key="1">
    <citation type="submission" date="2016-08" db="EMBL/GenBank/DDBJ databases">
        <authorList>
            <person name="Seilhamer J.J."/>
        </authorList>
    </citation>
    <scope>NUCLEOTIDE SEQUENCE [LARGE SCALE GENOMIC DNA]</scope>
    <source>
        <strain evidence="1 2">PH27A</strain>
    </source>
</reference>
<comment type="caution">
    <text evidence="1">The sequence shown here is derived from an EMBL/GenBank/DDBJ whole genome shotgun (WGS) entry which is preliminary data.</text>
</comment>
<dbReference type="InterPro" id="IPR036170">
    <property type="entry name" value="YezG-like_sf"/>
</dbReference>
<dbReference type="Gene3D" id="3.30.500.20">
    <property type="entry name" value="BH3703-like domains"/>
    <property type="match status" value="1"/>
</dbReference>
<dbReference type="Proteomes" id="UP000094291">
    <property type="component" value="Unassembled WGS sequence"/>
</dbReference>